<name>A0A291RD92_9NOCA</name>
<protein>
    <recommendedName>
        <fullName evidence="3">Cas12f1-like TNB domain-containing protein</fullName>
    </recommendedName>
</protein>
<proteinExistence type="predicted"/>
<dbReference type="GO" id="GO:0003677">
    <property type="term" value="F:DNA binding"/>
    <property type="evidence" value="ECO:0007669"/>
    <property type="project" value="UniProtKB-KW"/>
</dbReference>
<reference evidence="4 5" key="1">
    <citation type="submission" date="2017-10" db="EMBL/GenBank/DDBJ databases">
        <title>Comparative genomics between pathogenic Norcardia.</title>
        <authorList>
            <person name="Zeng L."/>
        </authorList>
    </citation>
    <scope>NUCLEOTIDE SEQUENCE [LARGE SCALE GENOMIC DNA]</scope>
    <source>
        <strain evidence="4 5">NC_YFY_NT001</strain>
    </source>
</reference>
<gene>
    <name evidence="4" type="ORF">CRH09_04360</name>
</gene>
<dbReference type="AlphaFoldDB" id="A0A291RD92"/>
<dbReference type="KEGG" id="ntp:CRH09_04360"/>
<evidence type="ECO:0000313" key="5">
    <source>
        <dbReference type="Proteomes" id="UP000221961"/>
    </source>
</evidence>
<evidence type="ECO:0000256" key="1">
    <source>
        <dbReference type="ARBA" id="ARBA00023125"/>
    </source>
</evidence>
<feature type="region of interest" description="Disordered" evidence="2">
    <location>
        <begin position="28"/>
        <end position="49"/>
    </location>
</feature>
<keyword evidence="1" id="KW-0238">DNA-binding</keyword>
<sequence length="156" mass="17666">MRPATGVRSIGSPAGRARCRRGLQRQRRLAQAVSRKRQGSAGRHRATVRLARHHRRVRDIRHHFLHQVSNGQVLLADRWFASSRICSRCGTRNPGLTLADRVFDCECGLRLDRDLNAAVNLAAWGETHCDSQVREPEARAPVINVRRREGTGPRVR</sequence>
<dbReference type="InterPro" id="IPR010095">
    <property type="entry name" value="Cas12f1-like_TNB"/>
</dbReference>
<accession>A0A291RD92</accession>
<organism evidence="4 5">
    <name type="scientific">Nocardia terpenica</name>
    <dbReference type="NCBI Taxonomy" id="455432"/>
    <lineage>
        <taxon>Bacteria</taxon>
        <taxon>Bacillati</taxon>
        <taxon>Actinomycetota</taxon>
        <taxon>Actinomycetes</taxon>
        <taxon>Mycobacteriales</taxon>
        <taxon>Nocardiaceae</taxon>
        <taxon>Nocardia</taxon>
    </lineage>
</organism>
<feature type="domain" description="Cas12f1-like TNB" evidence="3">
    <location>
        <begin position="70"/>
        <end position="121"/>
    </location>
</feature>
<evidence type="ECO:0000313" key="4">
    <source>
        <dbReference type="EMBL" id="ATL65553.1"/>
    </source>
</evidence>
<dbReference type="Proteomes" id="UP000221961">
    <property type="component" value="Chromosome"/>
</dbReference>
<evidence type="ECO:0000259" key="3">
    <source>
        <dbReference type="Pfam" id="PF07282"/>
    </source>
</evidence>
<dbReference type="Pfam" id="PF07282">
    <property type="entry name" value="Cas12f1-like_TNB"/>
    <property type="match status" value="1"/>
</dbReference>
<evidence type="ECO:0000256" key="2">
    <source>
        <dbReference type="SAM" id="MobiDB-lite"/>
    </source>
</evidence>
<dbReference type="EMBL" id="CP023778">
    <property type="protein sequence ID" value="ATL65553.1"/>
    <property type="molecule type" value="Genomic_DNA"/>
</dbReference>